<evidence type="ECO:0000256" key="1">
    <source>
        <dbReference type="SAM" id="MobiDB-lite"/>
    </source>
</evidence>
<feature type="compositionally biased region" description="Basic residues" evidence="1">
    <location>
        <begin position="941"/>
        <end position="951"/>
    </location>
</feature>
<feature type="compositionally biased region" description="Basic and acidic residues" evidence="1">
    <location>
        <begin position="968"/>
        <end position="978"/>
    </location>
</feature>
<feature type="region of interest" description="Disordered" evidence="1">
    <location>
        <begin position="310"/>
        <end position="330"/>
    </location>
</feature>
<name>A0A9R0E0N8_SPOFR</name>
<evidence type="ECO:0000313" key="4">
    <source>
        <dbReference type="RefSeq" id="XP_050556216.1"/>
    </source>
</evidence>
<feature type="compositionally biased region" description="Low complexity" evidence="1">
    <location>
        <begin position="258"/>
        <end position="289"/>
    </location>
</feature>
<feature type="compositionally biased region" description="Basic and acidic residues" evidence="1">
    <location>
        <begin position="997"/>
        <end position="1026"/>
    </location>
</feature>
<dbReference type="GO" id="GO:0003677">
    <property type="term" value="F:DNA binding"/>
    <property type="evidence" value="ECO:0007669"/>
    <property type="project" value="InterPro"/>
</dbReference>
<feature type="region of interest" description="Disordered" evidence="1">
    <location>
        <begin position="195"/>
        <end position="290"/>
    </location>
</feature>
<feature type="compositionally biased region" description="Low complexity" evidence="1">
    <location>
        <begin position="749"/>
        <end position="762"/>
    </location>
</feature>
<evidence type="ECO:0000259" key="2">
    <source>
        <dbReference type="PROSITE" id="PS51457"/>
    </source>
</evidence>
<protein>
    <recommendedName>
        <fullName evidence="2">BEN domain-containing protein</fullName>
    </recommendedName>
</protein>
<feature type="compositionally biased region" description="Polar residues" evidence="1">
    <location>
        <begin position="98"/>
        <end position="108"/>
    </location>
</feature>
<dbReference type="GeneID" id="118277801"/>
<feature type="region of interest" description="Disordered" evidence="1">
    <location>
        <begin position="98"/>
        <end position="162"/>
    </location>
</feature>
<feature type="compositionally biased region" description="Basic and acidic residues" evidence="1">
    <location>
        <begin position="317"/>
        <end position="329"/>
    </location>
</feature>
<keyword evidence="3" id="KW-1185">Reference proteome</keyword>
<feature type="compositionally biased region" description="Polar residues" evidence="1">
    <location>
        <begin position="234"/>
        <end position="247"/>
    </location>
</feature>
<feature type="region of interest" description="Disordered" evidence="1">
    <location>
        <begin position="749"/>
        <end position="773"/>
    </location>
</feature>
<dbReference type="Pfam" id="PF10523">
    <property type="entry name" value="BEN"/>
    <property type="match status" value="1"/>
</dbReference>
<dbReference type="PROSITE" id="PS51457">
    <property type="entry name" value="BEN"/>
    <property type="match status" value="1"/>
</dbReference>
<evidence type="ECO:0000313" key="3">
    <source>
        <dbReference type="Proteomes" id="UP000829999"/>
    </source>
</evidence>
<feature type="domain" description="BEN" evidence="2">
    <location>
        <begin position="1083"/>
        <end position="1188"/>
    </location>
</feature>
<feature type="region of interest" description="Disordered" evidence="1">
    <location>
        <begin position="933"/>
        <end position="1058"/>
    </location>
</feature>
<feature type="compositionally biased region" description="Polar residues" evidence="1">
    <location>
        <begin position="571"/>
        <end position="588"/>
    </location>
</feature>
<sequence>MKVDTSYKFYVIQFLQSPFKNVDDYVCVPSTWLEDRGSKGIYAAYPSERLPTTRNIVKSRQDYDKEWKFYLCIPKYGTNCPWDAENIIRVESSKKLNSISPQVPSKQSGSEENKPKTKPKMNTRDELTQSLKRKVSIDSRNRKTARIETTSDVPEPTGNLLTSENKSAFCKDLAGMRSRLPELLITKSQVFDLTGNEEETPSNTSHVEQMLSHHSETGTSSKANHRRKSAPETVDSTITSSLNSSLQVLKETRDSVNNRRNSTSTRPSSQPGQLPTNTTKNPPTTSSMKKLTDKVIEESILSKTEVNRPLQNNLPAKTKERRSSVRKSTELNTLNNTRLLQELIMSGGLKDVDNASLQNCLKYVQEIAQETLVAPSSTQTGLVVPQAMQAAQATPSVTQAMQVAPQAAQAKQDMQTTLQAITQVANKQAQKINNSPGIPYPITANAPILYQDPHERQITTEISTVSKIIDSNYSQTRAHNASNVQNVSNLQYFPNNNQIFGMSQQRQAEQQIAANGNYTNQFSSSSSIVSGRVSDGSYTTCRPSRPKNSVPLNAQMPNSQQHYAAFGPNMPQISKTTGPKNQMPSNTKRPILPHKMPPTCNWIHTVSKIPNPNYPECHRNIPNHPHSYNDRNPEYNYSHSEAQLLQDLLQKIGTGHKHPSLGVPMSVNTQNHLLAYPPNAANQLRQLQSAHVNNAVMPQAYTNHPNQVPQVQVQENITVRPRSNDTTQQVPQRHDMPHDIATAVQQISNSASNSNDNTNSADILNNSNPIATNENMKEKTDETRMIIENEGEKALSVDETSNTNMTKTPCHPVEKLPACNEITDEECHRSSSADTVKIDQIPNDSEDVLTELTNKINYVLSPTFRAQIEINLIKDFGKILQIMSNNFDEILEVLNRDQKMIMEKKEMLDKALTSIASYLELQNENPANVLRTKHSASQNVIKKKKNKKRRIKDADDDVDECNYSSDDSDSHDSDRSDGSDGNDNNNEGDTDSNNEDLDGKKGSLCNDNKHSEGKTSKTKDDKKITDGDGNSISKSDSNNRNEDTKRRGKKHPFVLPREYSPTNPRWTLIYQSAAQGTIELLPKTRIYVNASKLANYKRISSSYKEFASMVLTLIFSRSALSVCSWTGARANAFAVDKNDVRPGLDENARQVMLNYVERVGRKKNWGKYDEQSIVNSLRAKIQSVRKLNNKKLINKE</sequence>
<proteinExistence type="predicted"/>
<feature type="compositionally biased region" description="Polar residues" evidence="1">
    <location>
        <begin position="763"/>
        <end position="773"/>
    </location>
</feature>
<dbReference type="Gene3D" id="1.10.10.2590">
    <property type="entry name" value="BEN domain"/>
    <property type="match status" value="1"/>
</dbReference>
<dbReference type="InterPro" id="IPR018379">
    <property type="entry name" value="BEN_domain"/>
</dbReference>
<feature type="compositionally biased region" description="Acidic residues" evidence="1">
    <location>
        <begin position="986"/>
        <end position="996"/>
    </location>
</feature>
<feature type="region of interest" description="Disordered" evidence="1">
    <location>
        <begin position="566"/>
        <end position="594"/>
    </location>
</feature>
<reference evidence="4" key="1">
    <citation type="submission" date="2025-08" db="UniProtKB">
        <authorList>
            <consortium name="RefSeq"/>
        </authorList>
    </citation>
    <scope>IDENTIFICATION</scope>
    <source>
        <tissue evidence="4">Whole larval tissue</tissue>
    </source>
</reference>
<organism evidence="3 4">
    <name type="scientific">Spodoptera frugiperda</name>
    <name type="common">Fall armyworm</name>
    <dbReference type="NCBI Taxonomy" id="7108"/>
    <lineage>
        <taxon>Eukaryota</taxon>
        <taxon>Metazoa</taxon>
        <taxon>Ecdysozoa</taxon>
        <taxon>Arthropoda</taxon>
        <taxon>Hexapoda</taxon>
        <taxon>Insecta</taxon>
        <taxon>Pterygota</taxon>
        <taxon>Neoptera</taxon>
        <taxon>Endopterygota</taxon>
        <taxon>Lepidoptera</taxon>
        <taxon>Glossata</taxon>
        <taxon>Ditrysia</taxon>
        <taxon>Noctuoidea</taxon>
        <taxon>Noctuidae</taxon>
        <taxon>Amphipyrinae</taxon>
        <taxon>Spodoptera</taxon>
    </lineage>
</organism>
<dbReference type="RefSeq" id="XP_050556216.1">
    <property type="nucleotide sequence ID" value="XM_050700259.1"/>
</dbReference>
<dbReference type="Proteomes" id="UP000829999">
    <property type="component" value="Chromosome 18"/>
</dbReference>
<gene>
    <name evidence="4" type="primary">LOC118277801</name>
</gene>
<dbReference type="AlphaFoldDB" id="A0A9R0E0N8"/>
<accession>A0A9R0E0N8</accession>